<dbReference type="InterPro" id="IPR011989">
    <property type="entry name" value="ARM-like"/>
</dbReference>
<organism evidence="1 2">
    <name type="scientific">Streptomyces filamentosus</name>
    <name type="common">Streptomyces roseosporus</name>
    <dbReference type="NCBI Taxonomy" id="67294"/>
    <lineage>
        <taxon>Bacteria</taxon>
        <taxon>Bacillati</taxon>
        <taxon>Actinomycetota</taxon>
        <taxon>Actinomycetes</taxon>
        <taxon>Kitasatosporales</taxon>
        <taxon>Streptomycetaceae</taxon>
        <taxon>Streptomyces</taxon>
    </lineage>
</organism>
<dbReference type="Proteomes" id="UP000632849">
    <property type="component" value="Unassembled WGS sequence"/>
</dbReference>
<gene>
    <name evidence="1" type="ORF">GCM10017667_41160</name>
</gene>
<reference evidence="1" key="2">
    <citation type="submission" date="2020-09" db="EMBL/GenBank/DDBJ databases">
        <authorList>
            <person name="Sun Q."/>
            <person name="Ohkuma M."/>
        </authorList>
    </citation>
    <scope>NUCLEOTIDE SEQUENCE</scope>
    <source>
        <strain evidence="1">JCM 4122</strain>
    </source>
</reference>
<comment type="caution">
    <text evidence="1">The sequence shown here is derived from an EMBL/GenBank/DDBJ whole genome shotgun (WGS) entry which is preliminary data.</text>
</comment>
<dbReference type="Gene3D" id="1.25.10.10">
    <property type="entry name" value="Leucine-rich Repeat Variant"/>
    <property type="match status" value="1"/>
</dbReference>
<protein>
    <recommendedName>
        <fullName evidence="3">HEAT repeat domain-containing protein</fullName>
    </recommendedName>
</protein>
<evidence type="ECO:0008006" key="3">
    <source>
        <dbReference type="Google" id="ProtNLM"/>
    </source>
</evidence>
<accession>A0A919BQK0</accession>
<sequence>MADTARMGDHDTVRTRLRAALCADDPWTALYALDTGRPGPFAGAVEEMYRSDPDRAAFGRHLTWFLKRLGEAGDELLKRLFVERTFAPAERQDVLRAAVDRGLRLPAEALRAYARLSPAPGGTAPDADGPPAPELVDALGLSGDPSFAPRLGALLGDPSAPRGRAALALGRLGARAWTVPIAEGLFEVTGLDRAAFAVALELMGDRAAVPHLLRRLAESREERVHDVHHALVRLTGRDPLLPEGARGAAYAAAVRAAWADGRTEPARPGVRDLVVDSGTRARFRVEEGAGRIRVDFDPPAPGSSWPRWDRSLTFDGKPLYRVGSVCGTCELGLSLLGWPDGEASRVAARMRGRLADLHRLDAALLADWSPVLGELATGHYRALLLDLPLERVTDPARSWWHRRAAARPPEEDESYAEEARPEDAWPGVAHLQLPTPVPGARVPATYGALLPSQPPEALDPATVARHAAAVAAGERPAAVVLGWVDDRYVEARDEERWLVGVVLDGHHRLAAYAAAGVPARVLWISCLDGGPTEDGGLEGLAELSAAYAVRA</sequence>
<evidence type="ECO:0000313" key="2">
    <source>
        <dbReference type="Proteomes" id="UP000632849"/>
    </source>
</evidence>
<name>A0A919BQK0_STRFL</name>
<proteinExistence type="predicted"/>
<dbReference type="EMBL" id="BNBE01000002">
    <property type="protein sequence ID" value="GHG05920.1"/>
    <property type="molecule type" value="Genomic_DNA"/>
</dbReference>
<evidence type="ECO:0000313" key="1">
    <source>
        <dbReference type="EMBL" id="GHG05920.1"/>
    </source>
</evidence>
<dbReference type="AlphaFoldDB" id="A0A919BQK0"/>
<reference evidence="1" key="1">
    <citation type="journal article" date="2014" name="Int. J. Syst. Evol. Microbiol.">
        <title>Complete genome sequence of Corynebacterium casei LMG S-19264T (=DSM 44701T), isolated from a smear-ripened cheese.</title>
        <authorList>
            <consortium name="US DOE Joint Genome Institute (JGI-PGF)"/>
            <person name="Walter F."/>
            <person name="Albersmeier A."/>
            <person name="Kalinowski J."/>
            <person name="Ruckert C."/>
        </authorList>
    </citation>
    <scope>NUCLEOTIDE SEQUENCE</scope>
    <source>
        <strain evidence="1">JCM 4122</strain>
    </source>
</reference>
<keyword evidence="2" id="KW-1185">Reference proteome</keyword>